<keyword evidence="2" id="KW-0813">Transport</keyword>
<dbReference type="RefSeq" id="WP_142536661.1">
    <property type="nucleotide sequence ID" value="NZ_SGJB01000020.1"/>
</dbReference>
<dbReference type="InterPro" id="IPR017911">
    <property type="entry name" value="MacB-like_ATP-bd"/>
</dbReference>
<evidence type="ECO:0000259" key="5">
    <source>
        <dbReference type="PROSITE" id="PS50893"/>
    </source>
</evidence>
<keyword evidence="4 6" id="KW-0067">ATP-binding</keyword>
<dbReference type="OrthoDB" id="9802772at2"/>
<evidence type="ECO:0000313" key="6">
    <source>
        <dbReference type="EMBL" id="TQQ83901.1"/>
    </source>
</evidence>
<proteinExistence type="inferred from homology"/>
<keyword evidence="3" id="KW-0547">Nucleotide-binding</keyword>
<dbReference type="InterPro" id="IPR003593">
    <property type="entry name" value="AAA+_ATPase"/>
</dbReference>
<reference evidence="6 7" key="1">
    <citation type="submission" date="2019-02" db="EMBL/GenBank/DDBJ databases">
        <title>Peptostreptococcaceae bacterium ZHW00191 nov., a new bacterium isolated from the human gut.</title>
        <authorList>
            <person name="Zhou H.-W."/>
            <person name="Chen X.-J."/>
        </authorList>
    </citation>
    <scope>NUCLEOTIDE SEQUENCE [LARGE SCALE GENOMIC DNA]</scope>
    <source>
        <strain evidence="6 7">ZHW00191</strain>
    </source>
</reference>
<comment type="similarity">
    <text evidence="1">Belongs to the ABC transporter superfamily.</text>
</comment>
<dbReference type="AlphaFoldDB" id="A0A544QT80"/>
<dbReference type="EMBL" id="SGJB01000020">
    <property type="protein sequence ID" value="TQQ83901.1"/>
    <property type="molecule type" value="Genomic_DNA"/>
</dbReference>
<protein>
    <submittedName>
        <fullName evidence="6">ABC transporter ATP-binding protein</fullName>
    </submittedName>
</protein>
<feature type="domain" description="ABC transporter" evidence="5">
    <location>
        <begin position="4"/>
        <end position="229"/>
    </location>
</feature>
<sequence length="229" mass="25682">MDIIKIKDLKKYYINGDITVKAVDGIDLSIKENEFIAIVGKSGSGKTTFLNLLSGIEKPDTGSVIISGKNISSMSMDEKAIFRRREIGIVFQSYNLVSTLSVKDNIILPFYLDKRKPDMNFVSEIMRFLSIEEKADFMPHSLSGGEKQRVAIARAMAIKPSIILADEPTGNLDSSMSKDVMNMIKIMSEKYSQTIIMVTHDESIAQFADRIIKIKDGKIVREETFKSKI</sequence>
<dbReference type="Proteomes" id="UP000317863">
    <property type="component" value="Unassembled WGS sequence"/>
</dbReference>
<dbReference type="GO" id="GO:0016887">
    <property type="term" value="F:ATP hydrolysis activity"/>
    <property type="evidence" value="ECO:0007669"/>
    <property type="project" value="InterPro"/>
</dbReference>
<dbReference type="SMART" id="SM00382">
    <property type="entry name" value="AAA"/>
    <property type="match status" value="1"/>
</dbReference>
<organism evidence="6 7">
    <name type="scientific">Peptacetobacter hominis</name>
    <dbReference type="NCBI Taxonomy" id="2743610"/>
    <lineage>
        <taxon>Bacteria</taxon>
        <taxon>Bacillati</taxon>
        <taxon>Bacillota</taxon>
        <taxon>Clostridia</taxon>
        <taxon>Peptostreptococcales</taxon>
        <taxon>Peptostreptococcaceae</taxon>
        <taxon>Peptacetobacter</taxon>
    </lineage>
</organism>
<dbReference type="PANTHER" id="PTHR42798">
    <property type="entry name" value="LIPOPROTEIN-RELEASING SYSTEM ATP-BINDING PROTEIN LOLD"/>
    <property type="match status" value="1"/>
</dbReference>
<evidence type="ECO:0000313" key="7">
    <source>
        <dbReference type="Proteomes" id="UP000317863"/>
    </source>
</evidence>
<dbReference type="SUPFAM" id="SSF52540">
    <property type="entry name" value="P-loop containing nucleoside triphosphate hydrolases"/>
    <property type="match status" value="1"/>
</dbReference>
<accession>A0A544QT80</accession>
<evidence type="ECO:0000256" key="3">
    <source>
        <dbReference type="ARBA" id="ARBA00022741"/>
    </source>
</evidence>
<gene>
    <name evidence="6" type="ORF">EXD82_09405</name>
</gene>
<evidence type="ECO:0000256" key="2">
    <source>
        <dbReference type="ARBA" id="ARBA00022448"/>
    </source>
</evidence>
<dbReference type="CDD" id="cd03255">
    <property type="entry name" value="ABC_MJ0796_LolCDE_FtsE"/>
    <property type="match status" value="1"/>
</dbReference>
<dbReference type="PROSITE" id="PS50893">
    <property type="entry name" value="ABC_TRANSPORTER_2"/>
    <property type="match status" value="1"/>
</dbReference>
<evidence type="ECO:0000256" key="4">
    <source>
        <dbReference type="ARBA" id="ARBA00022840"/>
    </source>
</evidence>
<evidence type="ECO:0000256" key="1">
    <source>
        <dbReference type="ARBA" id="ARBA00005417"/>
    </source>
</evidence>
<dbReference type="FunFam" id="3.40.50.300:FF:000032">
    <property type="entry name" value="Export ABC transporter ATP-binding protein"/>
    <property type="match status" value="1"/>
</dbReference>
<dbReference type="InterPro" id="IPR027417">
    <property type="entry name" value="P-loop_NTPase"/>
</dbReference>
<dbReference type="Gene3D" id="3.40.50.300">
    <property type="entry name" value="P-loop containing nucleotide triphosphate hydrolases"/>
    <property type="match status" value="1"/>
</dbReference>
<keyword evidence="7" id="KW-1185">Reference proteome</keyword>
<dbReference type="InterPro" id="IPR017871">
    <property type="entry name" value="ABC_transporter-like_CS"/>
</dbReference>
<dbReference type="GO" id="GO:0005524">
    <property type="term" value="F:ATP binding"/>
    <property type="evidence" value="ECO:0007669"/>
    <property type="project" value="UniProtKB-KW"/>
</dbReference>
<dbReference type="Pfam" id="PF00005">
    <property type="entry name" value="ABC_tran"/>
    <property type="match status" value="1"/>
</dbReference>
<dbReference type="GO" id="GO:0098796">
    <property type="term" value="C:membrane protein complex"/>
    <property type="evidence" value="ECO:0007669"/>
    <property type="project" value="UniProtKB-ARBA"/>
</dbReference>
<dbReference type="GO" id="GO:0022857">
    <property type="term" value="F:transmembrane transporter activity"/>
    <property type="evidence" value="ECO:0007669"/>
    <property type="project" value="UniProtKB-ARBA"/>
</dbReference>
<dbReference type="PROSITE" id="PS00211">
    <property type="entry name" value="ABC_TRANSPORTER_1"/>
    <property type="match status" value="1"/>
</dbReference>
<dbReference type="PANTHER" id="PTHR42798:SF6">
    <property type="entry name" value="CELL DIVISION ATP-BINDING PROTEIN FTSE"/>
    <property type="match status" value="1"/>
</dbReference>
<dbReference type="InterPro" id="IPR003439">
    <property type="entry name" value="ABC_transporter-like_ATP-bd"/>
</dbReference>
<comment type="caution">
    <text evidence="6">The sequence shown here is derived from an EMBL/GenBank/DDBJ whole genome shotgun (WGS) entry which is preliminary data.</text>
</comment>
<name>A0A544QT80_9FIRM</name>